<dbReference type="Gene3D" id="3.30.1330.10">
    <property type="entry name" value="PurM-like, N-terminal domain"/>
    <property type="match status" value="1"/>
</dbReference>
<accession>A0A1Y6CHI6</accession>
<dbReference type="Pfam" id="PF07992">
    <property type="entry name" value="Pyr_redox_2"/>
    <property type="match status" value="1"/>
</dbReference>
<dbReference type="CDD" id="cd02195">
    <property type="entry name" value="SelD"/>
    <property type="match status" value="1"/>
</dbReference>
<dbReference type="AlphaFoldDB" id="A0A1Y6CHI6"/>
<keyword evidence="2" id="KW-0547">Nucleotide-binding</keyword>
<dbReference type="Proteomes" id="UP000192907">
    <property type="component" value="Unassembled WGS sequence"/>
</dbReference>
<dbReference type="Gene3D" id="3.90.650.10">
    <property type="entry name" value="PurM-like C-terminal domain"/>
    <property type="match status" value="1"/>
</dbReference>
<dbReference type="SUPFAM" id="SSF55326">
    <property type="entry name" value="PurM N-terminal domain-like"/>
    <property type="match status" value="1"/>
</dbReference>
<evidence type="ECO:0000259" key="7">
    <source>
        <dbReference type="Pfam" id="PF02769"/>
    </source>
</evidence>
<evidence type="ECO:0000313" key="10">
    <source>
        <dbReference type="Proteomes" id="UP000192907"/>
    </source>
</evidence>
<gene>
    <name evidence="9" type="ORF">SAMN06296036_12174</name>
</gene>
<evidence type="ECO:0000256" key="3">
    <source>
        <dbReference type="ARBA" id="ARBA00022777"/>
    </source>
</evidence>
<dbReference type="InterPro" id="IPR016188">
    <property type="entry name" value="PurM-like_N"/>
</dbReference>
<dbReference type="SUPFAM" id="SSF51905">
    <property type="entry name" value="FAD/NAD(P)-binding domain"/>
    <property type="match status" value="2"/>
</dbReference>
<proteinExistence type="predicted"/>
<dbReference type="PANTHER" id="PTHR10256">
    <property type="entry name" value="SELENIDE, WATER DIKINASE"/>
    <property type="match status" value="1"/>
</dbReference>
<evidence type="ECO:0000256" key="2">
    <source>
        <dbReference type="ARBA" id="ARBA00022741"/>
    </source>
</evidence>
<dbReference type="Gene3D" id="3.50.50.100">
    <property type="match status" value="1"/>
</dbReference>
<dbReference type="EMBL" id="FWZT01000021">
    <property type="protein sequence ID" value="SMF62482.1"/>
    <property type="molecule type" value="Genomic_DNA"/>
</dbReference>
<organism evidence="9 10">
    <name type="scientific">Pseudobacteriovorax antillogorgiicola</name>
    <dbReference type="NCBI Taxonomy" id="1513793"/>
    <lineage>
        <taxon>Bacteria</taxon>
        <taxon>Pseudomonadati</taxon>
        <taxon>Bdellovibrionota</taxon>
        <taxon>Oligoflexia</taxon>
        <taxon>Oligoflexales</taxon>
        <taxon>Pseudobacteriovoracaceae</taxon>
        <taxon>Pseudobacteriovorax</taxon>
    </lineage>
</organism>
<evidence type="ECO:0000259" key="8">
    <source>
        <dbReference type="Pfam" id="PF07992"/>
    </source>
</evidence>
<dbReference type="NCBIfam" id="TIGR00476">
    <property type="entry name" value="selD"/>
    <property type="match status" value="1"/>
</dbReference>
<dbReference type="NCBIfam" id="TIGR03169">
    <property type="entry name" value="Nterm_to_SelD"/>
    <property type="match status" value="1"/>
</dbReference>
<feature type="domain" description="PurM-like N-terminal" evidence="6">
    <location>
        <begin position="431"/>
        <end position="540"/>
    </location>
</feature>
<evidence type="ECO:0000313" key="9">
    <source>
        <dbReference type="EMBL" id="SMF62482.1"/>
    </source>
</evidence>
<dbReference type="GO" id="GO:0004756">
    <property type="term" value="F:selenide, water dikinase activity"/>
    <property type="evidence" value="ECO:0007669"/>
    <property type="project" value="TreeGrafter"/>
</dbReference>
<dbReference type="InterPro" id="IPR010918">
    <property type="entry name" value="PurM-like_C_dom"/>
</dbReference>
<dbReference type="InterPro" id="IPR036676">
    <property type="entry name" value="PurM-like_C_sf"/>
</dbReference>
<dbReference type="Pfam" id="PF00586">
    <property type="entry name" value="AIRS"/>
    <property type="match status" value="1"/>
</dbReference>
<dbReference type="Pfam" id="PF02769">
    <property type="entry name" value="AIRS_C"/>
    <property type="match status" value="1"/>
</dbReference>
<dbReference type="InterPro" id="IPR017584">
    <property type="entry name" value="Pyridine_nucleo_diS_OxRdtase_N"/>
</dbReference>
<dbReference type="STRING" id="1513793.SAMN06296036_12174"/>
<dbReference type="InterPro" id="IPR004536">
    <property type="entry name" value="SPS/SelD"/>
</dbReference>
<dbReference type="PANTHER" id="PTHR10256:SF0">
    <property type="entry name" value="INACTIVE SELENIDE, WATER DIKINASE-LIKE PROTEIN-RELATED"/>
    <property type="match status" value="1"/>
</dbReference>
<reference evidence="10" key="1">
    <citation type="submission" date="2017-04" db="EMBL/GenBank/DDBJ databases">
        <authorList>
            <person name="Varghese N."/>
            <person name="Submissions S."/>
        </authorList>
    </citation>
    <scope>NUCLEOTIDE SEQUENCE [LARGE SCALE GENOMIC DNA]</scope>
    <source>
        <strain evidence="10">RKEM611</strain>
    </source>
</reference>
<evidence type="ECO:0000256" key="5">
    <source>
        <dbReference type="ARBA" id="ARBA00023266"/>
    </source>
</evidence>
<keyword evidence="10" id="KW-1185">Reference proteome</keyword>
<dbReference type="RefSeq" id="WP_159455586.1">
    <property type="nucleotide sequence ID" value="NZ_FWZT01000021.1"/>
</dbReference>
<dbReference type="GO" id="GO:0016260">
    <property type="term" value="P:selenocysteine biosynthetic process"/>
    <property type="evidence" value="ECO:0007669"/>
    <property type="project" value="TreeGrafter"/>
</dbReference>
<evidence type="ECO:0000256" key="4">
    <source>
        <dbReference type="ARBA" id="ARBA00022840"/>
    </source>
</evidence>
<protein>
    <submittedName>
        <fullName evidence="9">Selenophosphate synthase</fullName>
    </submittedName>
</protein>
<feature type="domain" description="FAD/NAD(P)-binding" evidence="8">
    <location>
        <begin position="17"/>
        <end position="305"/>
    </location>
</feature>
<dbReference type="GO" id="GO:0016491">
    <property type="term" value="F:oxidoreductase activity"/>
    <property type="evidence" value="ECO:0007669"/>
    <property type="project" value="InterPro"/>
</dbReference>
<dbReference type="InterPro" id="IPR036921">
    <property type="entry name" value="PurM-like_N_sf"/>
</dbReference>
<evidence type="ECO:0000259" key="6">
    <source>
        <dbReference type="Pfam" id="PF00586"/>
    </source>
</evidence>
<evidence type="ECO:0000256" key="1">
    <source>
        <dbReference type="ARBA" id="ARBA00022679"/>
    </source>
</evidence>
<keyword evidence="4" id="KW-0067">ATP-binding</keyword>
<keyword evidence="3" id="KW-0418">Kinase</keyword>
<name>A0A1Y6CHI6_9BACT</name>
<keyword evidence="1" id="KW-0808">Transferase</keyword>
<dbReference type="GO" id="GO:0005737">
    <property type="term" value="C:cytoplasm"/>
    <property type="evidence" value="ECO:0007669"/>
    <property type="project" value="TreeGrafter"/>
</dbReference>
<sequence>MRVMNHPYRVDLVLLGGGHSHGIFLKMWGMNPVDGVRVTLISESTDTPYSGMLPGFIGGIYSHEEAHIDLRQLTEYAGVRYIHGHVEGLDIPARQIKLADRPPVRFDCLSFNLGSRPQMDDVEGAHEFGIGIKPVARFWEYWSHVQETVKRHGPHTLSVVGAGAAGVETAISMKRACPQLKIQLIQKSSEILPAHHPKVRKIMADKLLAAGVDVICDAAVKSLKKGNIILQSGPPLETDFTVFTTQAGAPQWLAESGLKLDERGFIAVRDTLQSASHPFIFAVGDVATMEDHPRPKSGVFAVRQGQPLFHHVSQYLKGQKPSQFYPQKRFLSLMYTGDGAVLSRGGLAFSHPVLARYKDHIDRKFMKKFQNLELREMRTQIGIVERSDEFEETIRCHGCAAKVGSRILHGALERLKKEPWKPKADFALHHDDAAILDIPSDTRLLQTVDHLTAFVSDPYIFGRIAANHCLSDIYAMGGKPHSALANIIVPYADQRIMEEDIYQTLEGMMTSLESSKTALLGGHTSEGQHLSLSLTVNGLMPPSGALAKTSVKAGHKLILTKALGTGVLLAAAMRIKARGVWIDHGISSMIMDNGAAAACFVKHRASACTDVTGFGLIGHLQEMLISENLGAKLFRDAIPVLAGALEVSERGIVSSLFAQNRAFLDSLSYRDQDPKAKILVDPQTSGGLLAAIPAETADQCLVDLRAAGYLDASIIGQLEPLGTAQPMELI</sequence>
<dbReference type="InterPro" id="IPR036188">
    <property type="entry name" value="FAD/NAD-bd_sf"/>
</dbReference>
<keyword evidence="5" id="KW-0711">Selenium</keyword>
<dbReference type="GO" id="GO:0005524">
    <property type="term" value="F:ATP binding"/>
    <property type="evidence" value="ECO:0007669"/>
    <property type="project" value="UniProtKB-KW"/>
</dbReference>
<feature type="domain" description="PurM-like C-terminal" evidence="7">
    <location>
        <begin position="552"/>
        <end position="719"/>
    </location>
</feature>
<dbReference type="InterPro" id="IPR023753">
    <property type="entry name" value="FAD/NAD-binding_dom"/>
</dbReference>
<dbReference type="SUPFAM" id="SSF56042">
    <property type="entry name" value="PurM C-terminal domain-like"/>
    <property type="match status" value="1"/>
</dbReference>